<sequence>MKCNTVFNIIVRYCAIIPVLILLNGCVGMGFNSAPPPEEDSSLAPVTTMVESYGDIELPIEMKLVSKKSMAMRTDSFQGGIHIYRGRVEISSLRDYIVASMRNHKWKMVGEASYNNVMLAFTKPNKTCMVVLYEDSAGILGKTQANFYVTVDVAAASRLNPFGEPIKQ</sequence>
<reference evidence="2" key="1">
    <citation type="submission" date="2020-09" db="EMBL/GenBank/DDBJ databases">
        <title>Desulfogranum mesoprofundum gen. nov., sp. nov., a novel mesophilic, sulfate-reducing chemolithoautotroph isolated from a deep-sea hydrothermal vent chimney in the Suiyo Seamount.</title>
        <authorList>
            <person name="Hashimoto Y."/>
            <person name="Nakagawa S."/>
        </authorList>
    </citation>
    <scope>NUCLEOTIDE SEQUENCE</scope>
    <source>
        <strain evidence="2">KT2</strain>
    </source>
</reference>
<keyword evidence="1" id="KW-0812">Transmembrane</keyword>
<keyword evidence="1" id="KW-0472">Membrane</keyword>
<keyword evidence="1" id="KW-1133">Transmembrane helix</keyword>
<dbReference type="EMBL" id="AP024086">
    <property type="protein sequence ID" value="BCL60750.1"/>
    <property type="molecule type" value="Genomic_DNA"/>
</dbReference>
<evidence type="ECO:0000313" key="3">
    <source>
        <dbReference type="Proteomes" id="UP000826725"/>
    </source>
</evidence>
<gene>
    <name evidence="2" type="ORF">DGMP_14430</name>
</gene>
<dbReference type="RefSeq" id="WP_228856850.1">
    <property type="nucleotide sequence ID" value="NZ_AP024086.1"/>
</dbReference>
<organism evidence="2 3">
    <name type="scientific">Desulfomarina profundi</name>
    <dbReference type="NCBI Taxonomy" id="2772557"/>
    <lineage>
        <taxon>Bacteria</taxon>
        <taxon>Pseudomonadati</taxon>
        <taxon>Thermodesulfobacteriota</taxon>
        <taxon>Desulfobulbia</taxon>
        <taxon>Desulfobulbales</taxon>
        <taxon>Desulfobulbaceae</taxon>
        <taxon>Desulfomarina</taxon>
    </lineage>
</organism>
<accession>A0A8D5FN95</accession>
<evidence type="ECO:0000313" key="2">
    <source>
        <dbReference type="EMBL" id="BCL60750.1"/>
    </source>
</evidence>
<protein>
    <submittedName>
        <fullName evidence="2">Uncharacterized protein</fullName>
    </submittedName>
</protein>
<dbReference type="Proteomes" id="UP000826725">
    <property type="component" value="Chromosome"/>
</dbReference>
<dbReference type="KEGG" id="dbk:DGMP_14430"/>
<keyword evidence="3" id="KW-1185">Reference proteome</keyword>
<proteinExistence type="predicted"/>
<feature type="transmembrane region" description="Helical" evidence="1">
    <location>
        <begin position="9"/>
        <end position="31"/>
    </location>
</feature>
<dbReference type="AlphaFoldDB" id="A0A8D5FN95"/>
<evidence type="ECO:0000256" key="1">
    <source>
        <dbReference type="SAM" id="Phobius"/>
    </source>
</evidence>
<name>A0A8D5FN95_9BACT</name>